<dbReference type="STRING" id="530564.Psta_3741"/>
<evidence type="ECO:0000313" key="2">
    <source>
        <dbReference type="Proteomes" id="UP000001887"/>
    </source>
</evidence>
<dbReference type="AlphaFoldDB" id="D2R031"/>
<proteinExistence type="predicted"/>
<gene>
    <name evidence="1" type="ordered locus">Psta_3741</name>
</gene>
<dbReference type="EMBL" id="CP001848">
    <property type="protein sequence ID" value="ADB18396.1"/>
    <property type="molecule type" value="Genomic_DNA"/>
</dbReference>
<dbReference type="HOGENOM" id="CLU_097532_0_0_0"/>
<evidence type="ECO:0000313" key="1">
    <source>
        <dbReference type="EMBL" id="ADB18396.1"/>
    </source>
</evidence>
<dbReference type="OrthoDB" id="9805817at2"/>
<dbReference type="KEGG" id="psl:Psta_3741"/>
<reference evidence="1 2" key="1">
    <citation type="journal article" date="2009" name="Stand. Genomic Sci.">
        <title>Complete genome sequence of Pirellula staleyi type strain (ATCC 27377).</title>
        <authorList>
            <person name="Clum A."/>
            <person name="Tindall B.J."/>
            <person name="Sikorski J."/>
            <person name="Ivanova N."/>
            <person name="Mavrommatis K."/>
            <person name="Lucas S."/>
            <person name="Glavina del Rio T."/>
            <person name="Nolan M."/>
            <person name="Chen F."/>
            <person name="Tice H."/>
            <person name="Pitluck S."/>
            <person name="Cheng J.F."/>
            <person name="Chertkov O."/>
            <person name="Brettin T."/>
            <person name="Han C."/>
            <person name="Detter J.C."/>
            <person name="Kuske C."/>
            <person name="Bruce D."/>
            <person name="Goodwin L."/>
            <person name="Ovchinikova G."/>
            <person name="Pati A."/>
            <person name="Mikhailova N."/>
            <person name="Chen A."/>
            <person name="Palaniappan K."/>
            <person name="Land M."/>
            <person name="Hauser L."/>
            <person name="Chang Y.J."/>
            <person name="Jeffries C.D."/>
            <person name="Chain P."/>
            <person name="Rohde M."/>
            <person name="Goker M."/>
            <person name="Bristow J."/>
            <person name="Eisen J.A."/>
            <person name="Markowitz V."/>
            <person name="Hugenholtz P."/>
            <person name="Kyrpides N.C."/>
            <person name="Klenk H.P."/>
            <person name="Lapidus A."/>
        </authorList>
    </citation>
    <scope>NUCLEOTIDE SEQUENCE [LARGE SCALE GENOMIC DNA]</scope>
    <source>
        <strain evidence="2">ATCC 27377 / DSM 6068 / ICPB 4128</strain>
    </source>
</reference>
<evidence type="ECO:0008006" key="3">
    <source>
        <dbReference type="Google" id="ProtNLM"/>
    </source>
</evidence>
<accession>D2R031</accession>
<name>D2R031_PIRSD</name>
<organism evidence="1 2">
    <name type="scientific">Pirellula staleyi (strain ATCC 27377 / DSM 6068 / ICPB 4128)</name>
    <name type="common">Pirella staleyi</name>
    <dbReference type="NCBI Taxonomy" id="530564"/>
    <lineage>
        <taxon>Bacteria</taxon>
        <taxon>Pseudomonadati</taxon>
        <taxon>Planctomycetota</taxon>
        <taxon>Planctomycetia</taxon>
        <taxon>Pirellulales</taxon>
        <taxon>Pirellulaceae</taxon>
        <taxon>Pirellula</taxon>
    </lineage>
</organism>
<dbReference type="InterPro" id="IPR025350">
    <property type="entry name" value="DUF4254"/>
</dbReference>
<dbReference type="eggNOG" id="COG0463">
    <property type="taxonomic scope" value="Bacteria"/>
</dbReference>
<protein>
    <recommendedName>
        <fullName evidence="3">DUF4254 domain-containing protein</fullName>
    </recommendedName>
</protein>
<sequence length="199" mass="22907">MIRIAEVTTLHATMVARWHQRAIDNPYQGFLAAVCTQLSFNYQLWHEEDIARSREVSDARIAEVKRAIDKFNQQRNDWIEKLDDMITAEVDRVGIRPGAHATLNTETPGSSIDRLSILALRIYHLKEQRDRLDATAEHVEGVERKLAIALAQHDDLSASAQQLIDDIFAGRKKHKTYRQLKMYNDPSLNPYLYQARRAA</sequence>
<dbReference type="Proteomes" id="UP000001887">
    <property type="component" value="Chromosome"/>
</dbReference>
<dbReference type="Pfam" id="PF14063">
    <property type="entry name" value="DUF4254"/>
    <property type="match status" value="1"/>
</dbReference>
<keyword evidence="2" id="KW-1185">Reference proteome</keyword>